<reference evidence="6 7" key="2">
    <citation type="submission" date="2023-06" db="EMBL/GenBank/DDBJ databases">
        <title>Identification and characterization of horizontal gene transfer across gut microbiota members of farm animals based on homology search.</title>
        <authorList>
            <person name="Schwarzerova J."/>
            <person name="Nykrynova M."/>
            <person name="Jureckova K."/>
            <person name="Cejkova D."/>
            <person name="Rychlik I."/>
        </authorList>
    </citation>
    <scope>NUCLEOTIDE SEQUENCE [LARGE SCALE GENOMIC DNA]</scope>
    <source>
        <strain evidence="6 7">ET340</strain>
    </source>
</reference>
<dbReference type="PANTHER" id="PTHR42811">
    <property type="entry name" value="SERINE ACETYLTRANSFERASE"/>
    <property type="match status" value="1"/>
</dbReference>
<dbReference type="RefSeq" id="WP_289600900.1">
    <property type="nucleotide sequence ID" value="NZ_JAUDCL010000060.1"/>
</dbReference>
<dbReference type="PROSITE" id="PS00101">
    <property type="entry name" value="HEXAPEP_TRANSFERASES"/>
    <property type="match status" value="1"/>
</dbReference>
<comment type="similarity">
    <text evidence="1">Belongs to the transferase hexapeptide repeat family.</text>
</comment>
<feature type="region of interest" description="Disordered" evidence="5">
    <location>
        <begin position="145"/>
        <end position="174"/>
    </location>
</feature>
<dbReference type="Gene3D" id="2.160.10.10">
    <property type="entry name" value="Hexapeptide repeat proteins"/>
    <property type="match status" value="1"/>
</dbReference>
<organism evidence="6 7">
    <name type="scientific">Allofournierella massiliensis</name>
    <dbReference type="NCBI Taxonomy" id="1650663"/>
    <lineage>
        <taxon>Bacteria</taxon>
        <taxon>Bacillati</taxon>
        <taxon>Bacillota</taxon>
        <taxon>Clostridia</taxon>
        <taxon>Eubacteriales</taxon>
        <taxon>Oscillospiraceae</taxon>
        <taxon>Allofournierella</taxon>
    </lineage>
</organism>
<keyword evidence="7" id="KW-1185">Reference proteome</keyword>
<dbReference type="Pfam" id="PF00132">
    <property type="entry name" value="Hexapep"/>
    <property type="match status" value="1"/>
</dbReference>
<reference evidence="7" key="1">
    <citation type="submission" date="2023-06" db="EMBL/GenBank/DDBJ databases">
        <title>Identification and characterization of horizontal gene transfer across gut microbiota members of farm animals based on homology search.</title>
        <authorList>
            <person name="Zeman M."/>
            <person name="Kubasova T."/>
            <person name="Jahodarova E."/>
            <person name="Nykrynova M."/>
            <person name="Rychlik I."/>
        </authorList>
    </citation>
    <scope>NUCLEOTIDE SEQUENCE [LARGE SCALE GENOMIC DNA]</scope>
    <source>
        <strain evidence="7">ET340</strain>
    </source>
</reference>
<comment type="caution">
    <text evidence="6">The sequence shown here is derived from an EMBL/GenBank/DDBJ whole genome shotgun (WGS) entry which is preliminary data.</text>
</comment>
<protein>
    <submittedName>
        <fullName evidence="6">DapH/DapD/GlmU-related protein</fullName>
    </submittedName>
</protein>
<reference evidence="6 7" key="3">
    <citation type="submission" date="2023-06" db="EMBL/GenBank/DDBJ databases">
        <authorList>
            <person name="Zeman M."/>
            <person name="Kubasova T."/>
            <person name="Jahodarova E."/>
            <person name="Nykrynova M."/>
            <person name="Rychlik I."/>
        </authorList>
    </citation>
    <scope>NUCLEOTIDE SEQUENCE [LARGE SCALE GENOMIC DNA]</scope>
    <source>
        <strain evidence="6 7">ET340</strain>
    </source>
</reference>
<dbReference type="InterPro" id="IPR011004">
    <property type="entry name" value="Trimer_LpxA-like_sf"/>
</dbReference>
<evidence type="ECO:0000313" key="7">
    <source>
        <dbReference type="Proteomes" id="UP001529380"/>
    </source>
</evidence>
<gene>
    <name evidence="6" type="ORF">QUW08_15535</name>
</gene>
<name>A0ABT7UUV9_9FIRM</name>
<evidence type="ECO:0000256" key="4">
    <source>
        <dbReference type="ARBA" id="ARBA00023315"/>
    </source>
</evidence>
<keyword evidence="2" id="KW-0808">Transferase</keyword>
<sequence length="174" mass="18734">MPFREFFTACSKGDQMAGFWLLYRLQNRSEHKLTRDFWTFLLNRSARRHGGYVGPGAAIAGEPVLPHGLHGVYISRFAVIGTGCRIYQNVTIGEVNGRAPVIGDDCLIGAGAVLVGNIRIGNHVKIGAGTVIRQDLPDGCTAVAQPPRILERGTADDENDKPGLAGNKSERPGP</sequence>
<proteinExistence type="inferred from homology"/>
<keyword evidence="4" id="KW-0012">Acyltransferase</keyword>
<evidence type="ECO:0000256" key="2">
    <source>
        <dbReference type="ARBA" id="ARBA00022679"/>
    </source>
</evidence>
<keyword evidence="3" id="KW-0677">Repeat</keyword>
<evidence type="ECO:0000256" key="1">
    <source>
        <dbReference type="ARBA" id="ARBA00007274"/>
    </source>
</evidence>
<dbReference type="InterPro" id="IPR045304">
    <property type="entry name" value="LbH_SAT"/>
</dbReference>
<dbReference type="InterPro" id="IPR018357">
    <property type="entry name" value="Hexapep_transf_CS"/>
</dbReference>
<evidence type="ECO:0000256" key="3">
    <source>
        <dbReference type="ARBA" id="ARBA00022737"/>
    </source>
</evidence>
<dbReference type="SUPFAM" id="SSF51161">
    <property type="entry name" value="Trimeric LpxA-like enzymes"/>
    <property type="match status" value="1"/>
</dbReference>
<evidence type="ECO:0000256" key="5">
    <source>
        <dbReference type="SAM" id="MobiDB-lite"/>
    </source>
</evidence>
<dbReference type="EMBL" id="JAUDCL010000060">
    <property type="protein sequence ID" value="MDM8202693.1"/>
    <property type="molecule type" value="Genomic_DNA"/>
</dbReference>
<accession>A0ABT7UUV9</accession>
<evidence type="ECO:0000313" key="6">
    <source>
        <dbReference type="EMBL" id="MDM8202693.1"/>
    </source>
</evidence>
<dbReference type="InterPro" id="IPR001451">
    <property type="entry name" value="Hexapep"/>
</dbReference>
<dbReference type="CDD" id="cd03354">
    <property type="entry name" value="LbH_SAT"/>
    <property type="match status" value="1"/>
</dbReference>
<dbReference type="Proteomes" id="UP001529380">
    <property type="component" value="Unassembled WGS sequence"/>
</dbReference>